<keyword evidence="3" id="KW-1185">Reference proteome</keyword>
<proteinExistence type="predicted"/>
<sequence>MGLQPGTGNSVFVGAAGQSCNRSSPLCRFLDDCLPQRNLIVEQWTRELSAEQDRPLQVLDGVNAKWLGSAADLRIGLDLGADPGYWNLVSFLPAEHYRALMAAAGFTTMPPISPHGGDVDPLLQHWRRTSRPTQIDEQQRAALGLCLDAAELDSLGHRWGPTRQPDYRRSFFVAVHEDDPDHTSQRRHEPALIDAFTDLWDLYLRQGRDQLHTEGGTVLTSPELAAGFATADLITDQTLIEIKTAAQPETLLDKALNQILGYVLCDRDDEFRLHTVCLYLSRQAKSLTVSLEDILRTATPGPTPQWQSLRTQFQEALGDDLHRAAENARPAQPGNPQRTYGSPVVRPSQEAGD</sequence>
<gene>
    <name evidence="2" type="ORF">SAMN05216215_101830</name>
</gene>
<evidence type="ECO:0000256" key="1">
    <source>
        <dbReference type="SAM" id="MobiDB-lite"/>
    </source>
</evidence>
<dbReference type="STRING" id="418495.SAMN05216215_101830"/>
<dbReference type="AlphaFoldDB" id="A0A1H3G5Z3"/>
<dbReference type="EMBL" id="FNOK01000018">
    <property type="protein sequence ID" value="SDX97779.1"/>
    <property type="molecule type" value="Genomic_DNA"/>
</dbReference>
<feature type="region of interest" description="Disordered" evidence="1">
    <location>
        <begin position="324"/>
        <end position="353"/>
    </location>
</feature>
<dbReference type="Proteomes" id="UP000199529">
    <property type="component" value="Unassembled WGS sequence"/>
</dbReference>
<reference evidence="3" key="1">
    <citation type="submission" date="2016-10" db="EMBL/GenBank/DDBJ databases">
        <authorList>
            <person name="Varghese N."/>
            <person name="Submissions S."/>
        </authorList>
    </citation>
    <scope>NUCLEOTIDE SEQUENCE [LARGE SCALE GENOMIC DNA]</scope>
    <source>
        <strain evidence="3">CGMCC 4.3530</strain>
    </source>
</reference>
<evidence type="ECO:0000313" key="2">
    <source>
        <dbReference type="EMBL" id="SDX97779.1"/>
    </source>
</evidence>
<name>A0A1H3G5Z3_9PSEU</name>
<protein>
    <submittedName>
        <fullName evidence="2">Uncharacterized protein</fullName>
    </submittedName>
</protein>
<evidence type="ECO:0000313" key="3">
    <source>
        <dbReference type="Proteomes" id="UP000199529"/>
    </source>
</evidence>
<accession>A0A1H3G5Z3</accession>
<organism evidence="2 3">
    <name type="scientific">Saccharopolyspora shandongensis</name>
    <dbReference type="NCBI Taxonomy" id="418495"/>
    <lineage>
        <taxon>Bacteria</taxon>
        <taxon>Bacillati</taxon>
        <taxon>Actinomycetota</taxon>
        <taxon>Actinomycetes</taxon>
        <taxon>Pseudonocardiales</taxon>
        <taxon>Pseudonocardiaceae</taxon>
        <taxon>Saccharopolyspora</taxon>
    </lineage>
</organism>